<proteinExistence type="predicted"/>
<gene>
    <name evidence="1" type="ORF">PYW08_012410</name>
</gene>
<organism evidence="1 2">
    <name type="scientific">Mythimna loreyi</name>
    <dbReference type="NCBI Taxonomy" id="667449"/>
    <lineage>
        <taxon>Eukaryota</taxon>
        <taxon>Metazoa</taxon>
        <taxon>Ecdysozoa</taxon>
        <taxon>Arthropoda</taxon>
        <taxon>Hexapoda</taxon>
        <taxon>Insecta</taxon>
        <taxon>Pterygota</taxon>
        <taxon>Neoptera</taxon>
        <taxon>Endopterygota</taxon>
        <taxon>Lepidoptera</taxon>
        <taxon>Glossata</taxon>
        <taxon>Ditrysia</taxon>
        <taxon>Noctuoidea</taxon>
        <taxon>Noctuidae</taxon>
        <taxon>Noctuinae</taxon>
        <taxon>Hadenini</taxon>
        <taxon>Mythimna</taxon>
    </lineage>
</organism>
<keyword evidence="2" id="KW-1185">Reference proteome</keyword>
<dbReference type="EMBL" id="CM056806">
    <property type="protein sequence ID" value="KAJ8705090.1"/>
    <property type="molecule type" value="Genomic_DNA"/>
</dbReference>
<sequence>MVKAFKIFGKPDLETDTCSGPLMNIDSENLKVNLNENLYNNNQQDDDDNDDILALNEFPEPQENDLYQLPNHERCATHTLHLIPARDFDKARNKNNSYRKLHDAAMAKCQAVWNLCSRSPKASEIYLEVTGKSPTSPCPTRWNSYYNCITDILQIQETINEALRKLGLSVLKEIEIQFLVEYVKTSKPIAEAIRSLEGDKEIYYGCLQPELIRMQKILASLEMDNPVYCGPLIEIIKENIQKRFEKFDLDNPRSKDSILAAVSYPFFKLKWVPKNKKEHVKELFITEVRKFKNENSKSCLPSQTSERKRRNSESYYMFQDSDSSATSEGGSANNTTIDLETLQYLKDESTSLEMINAYPTIKKVFFKYNTSLPSSAPVERLFSYGGMIMRPHRRKMNDDVFKQLRKCLEAEERLTQMMNEDYVLNPPINQDHFGCRNELTVSPMVIVRIESDDECQAECDAIKEELPDVCERLDDVFEEEHQSDELELECLNKSYSDVTPAQPSESDTKDDVPLVEIKTEVEEEQEVPRKKRSASDTTRSVITKKPKLYIHGKTQEDVITENQKKSEESDTRVALNTQHSTYKRIAKCREPLPSTTPRVDISVVDTTLDENCRNNIKKAYECDTCQYSCRVKRDLIKHIRVHTGGKPFKCEVCQKCFSDKSYLKKHMNTHTGEKPYKCDECHSCFTEKGNLKSHMLTHTGEKPYKCKECQRCFRHSHSLKKHIRTHTGEKPYKCKECQLCFSEMTSLTRHIRKHTGEKPFKCEKCQRCFSLSNSLKAHIRTHSGEKPYKCKECQSCFIHSHSLKAHIRTHTGEKPYKCKECQRCFSQLTSLTQHIRTHTGEKPFKCKECQRCFSRKTSLTLHICTHTNKYPDRPYKN</sequence>
<name>A0ACC2Q2I8_9NEOP</name>
<reference evidence="1" key="1">
    <citation type="submission" date="2023-03" db="EMBL/GenBank/DDBJ databases">
        <title>Chromosome-level genomes of two armyworms, Mythimna separata and Mythimna loreyi, provide insights into the biosynthesis and reception of sex pheromones.</title>
        <authorList>
            <person name="Zhao H."/>
        </authorList>
    </citation>
    <scope>NUCLEOTIDE SEQUENCE</scope>
    <source>
        <strain evidence="1">BeijingLab</strain>
    </source>
</reference>
<evidence type="ECO:0000313" key="2">
    <source>
        <dbReference type="Proteomes" id="UP001231649"/>
    </source>
</evidence>
<dbReference type="Proteomes" id="UP001231649">
    <property type="component" value="Chromosome 30"/>
</dbReference>
<protein>
    <submittedName>
        <fullName evidence="1">Uncharacterized protein</fullName>
    </submittedName>
</protein>
<accession>A0ACC2Q2I8</accession>
<evidence type="ECO:0000313" key="1">
    <source>
        <dbReference type="EMBL" id="KAJ8705090.1"/>
    </source>
</evidence>
<comment type="caution">
    <text evidence="1">The sequence shown here is derived from an EMBL/GenBank/DDBJ whole genome shotgun (WGS) entry which is preliminary data.</text>
</comment>